<feature type="signal peptide" evidence="1">
    <location>
        <begin position="1"/>
        <end position="20"/>
    </location>
</feature>
<dbReference type="AlphaFoldDB" id="A0A9W9EAZ8"/>
<comment type="caution">
    <text evidence="2">The sequence shown here is derived from an EMBL/GenBank/DDBJ whole genome shotgun (WGS) entry which is preliminary data.</text>
</comment>
<dbReference type="RefSeq" id="XP_056032437.1">
    <property type="nucleotide sequence ID" value="XM_056171545.1"/>
</dbReference>
<evidence type="ECO:0000256" key="1">
    <source>
        <dbReference type="SAM" id="SignalP"/>
    </source>
</evidence>
<evidence type="ECO:0008006" key="4">
    <source>
        <dbReference type="Google" id="ProtNLM"/>
    </source>
</evidence>
<keyword evidence="1" id="KW-0732">Signal</keyword>
<dbReference type="GeneID" id="80866233"/>
<feature type="chain" id="PRO_5040871095" description="IDI-2" evidence="1">
    <location>
        <begin position="21"/>
        <end position="165"/>
    </location>
</feature>
<gene>
    <name evidence="2" type="ORF">T069G_04335</name>
</gene>
<evidence type="ECO:0000313" key="2">
    <source>
        <dbReference type="EMBL" id="KAJ4863381.1"/>
    </source>
</evidence>
<proteinExistence type="predicted"/>
<evidence type="ECO:0000313" key="3">
    <source>
        <dbReference type="Proteomes" id="UP001140511"/>
    </source>
</evidence>
<keyword evidence="3" id="KW-1185">Reference proteome</keyword>
<protein>
    <recommendedName>
        <fullName evidence="4">IDI-2</fullName>
    </recommendedName>
</protein>
<organism evidence="2 3">
    <name type="scientific">Trichoderma breve</name>
    <dbReference type="NCBI Taxonomy" id="2034170"/>
    <lineage>
        <taxon>Eukaryota</taxon>
        <taxon>Fungi</taxon>
        <taxon>Dikarya</taxon>
        <taxon>Ascomycota</taxon>
        <taxon>Pezizomycotina</taxon>
        <taxon>Sordariomycetes</taxon>
        <taxon>Hypocreomycetidae</taxon>
        <taxon>Hypocreales</taxon>
        <taxon>Hypocreaceae</taxon>
        <taxon>Trichoderma</taxon>
    </lineage>
</organism>
<dbReference type="EMBL" id="JAOPEN010000002">
    <property type="protein sequence ID" value="KAJ4863381.1"/>
    <property type="molecule type" value="Genomic_DNA"/>
</dbReference>
<dbReference type="Proteomes" id="UP001140511">
    <property type="component" value="Unassembled WGS sequence"/>
</dbReference>
<name>A0A9W9EAZ8_9HYPO</name>
<accession>A0A9W9EAZ8</accession>
<sequence length="165" mass="17939">MKTSTTTLLFVVFAASVVRPENISPRDIEAQKLCGDLKVMKMEVNQLPTGISPDSVRMCEEHPLNQDGIDILDGASLAPADVSQSGVTSALPLYFGVKRACYYAAPYGCTRGYCWKACDDDGKWCWTASQGGYGDWAKCKTFEDCGLDDDDFGCGKRCQRCGCGC</sequence>
<reference evidence="2" key="1">
    <citation type="submission" date="2022-09" db="EMBL/GenBank/DDBJ databases">
        <title>Chromosome-level assembly of Trichoderma breve T069, a fungus used in development of biopesticide product.</title>
        <authorList>
            <person name="Lin R."/>
            <person name="Liu T."/>
        </authorList>
    </citation>
    <scope>NUCLEOTIDE SEQUENCE</scope>
    <source>
        <strain evidence="2">T069</strain>
    </source>
</reference>